<feature type="transmembrane region" description="Helical" evidence="1">
    <location>
        <begin position="17"/>
        <end position="40"/>
    </location>
</feature>
<accession>A0A4R3I0X6</accession>
<evidence type="ECO:0000313" key="3">
    <source>
        <dbReference type="Proteomes" id="UP000295382"/>
    </source>
</evidence>
<keyword evidence="3" id="KW-1185">Reference proteome</keyword>
<dbReference type="EMBL" id="SLZQ01000001">
    <property type="protein sequence ID" value="TCS39367.1"/>
    <property type="molecule type" value="Genomic_DNA"/>
</dbReference>
<keyword evidence="1" id="KW-0812">Transmembrane</keyword>
<evidence type="ECO:0000313" key="2">
    <source>
        <dbReference type="EMBL" id="TCS39367.1"/>
    </source>
</evidence>
<gene>
    <name evidence="2" type="ORF">EDC30_101323</name>
</gene>
<organism evidence="2 3">
    <name type="scientific">Paucimonas lemoignei</name>
    <name type="common">Pseudomonas lemoignei</name>
    <dbReference type="NCBI Taxonomy" id="29443"/>
    <lineage>
        <taxon>Bacteria</taxon>
        <taxon>Pseudomonadati</taxon>
        <taxon>Pseudomonadota</taxon>
        <taxon>Betaproteobacteria</taxon>
        <taxon>Burkholderiales</taxon>
        <taxon>Burkholderiaceae</taxon>
        <taxon>Paucimonas</taxon>
    </lineage>
</organism>
<keyword evidence="1" id="KW-1133">Transmembrane helix</keyword>
<protein>
    <submittedName>
        <fullName evidence="2">Uncharacterized protein</fullName>
    </submittedName>
</protein>
<dbReference type="AlphaFoldDB" id="A0A4R3I0X6"/>
<comment type="caution">
    <text evidence="2">The sequence shown here is derived from an EMBL/GenBank/DDBJ whole genome shotgun (WGS) entry which is preliminary data.</text>
</comment>
<keyword evidence="1" id="KW-0472">Membrane</keyword>
<dbReference type="Proteomes" id="UP000295382">
    <property type="component" value="Unassembled WGS sequence"/>
</dbReference>
<name>A0A4R3I0X6_PAULE</name>
<proteinExistence type="predicted"/>
<sequence>MPEAEEKDAIHVRAMMWAALAIIVTLALAAFAVYFAWVIWRSPAVPNVPNAPMDFSVAGAMLESAPQRDYASYLAEKQRMLTSYQWVDEQAGIARIPIEEALRLMVERSGPQAAQGGRR</sequence>
<evidence type="ECO:0000256" key="1">
    <source>
        <dbReference type="SAM" id="Phobius"/>
    </source>
</evidence>
<reference evidence="2 3" key="1">
    <citation type="submission" date="2019-03" db="EMBL/GenBank/DDBJ databases">
        <title>Genomic Encyclopedia of Type Strains, Phase IV (KMG-IV): sequencing the most valuable type-strain genomes for metagenomic binning, comparative biology and taxonomic classification.</title>
        <authorList>
            <person name="Goeker M."/>
        </authorList>
    </citation>
    <scope>NUCLEOTIDE SEQUENCE [LARGE SCALE GENOMIC DNA]</scope>
    <source>
        <strain evidence="2 3">DSM 7445</strain>
    </source>
</reference>